<name>A0AAX4P9J0_9CHLO</name>
<reference evidence="8 9" key="1">
    <citation type="submission" date="2024-03" db="EMBL/GenBank/DDBJ databases">
        <title>Complete genome sequence of the green alga Chloropicon roscoffensis RCC1871.</title>
        <authorList>
            <person name="Lemieux C."/>
            <person name="Pombert J.-F."/>
            <person name="Otis C."/>
            <person name="Turmel M."/>
        </authorList>
    </citation>
    <scope>NUCLEOTIDE SEQUENCE [LARGE SCALE GENOMIC DNA]</scope>
    <source>
        <strain evidence="8 9">RCC1871</strain>
    </source>
</reference>
<comment type="subcellular location">
    <subcellularLocation>
        <location evidence="1">Membrane</location>
        <topology evidence="1">Multi-pass membrane protein</topology>
    </subcellularLocation>
</comment>
<accession>A0AAX4P9J0</accession>
<organism evidence="8 9">
    <name type="scientific">Chloropicon roscoffensis</name>
    <dbReference type="NCBI Taxonomy" id="1461544"/>
    <lineage>
        <taxon>Eukaryota</taxon>
        <taxon>Viridiplantae</taxon>
        <taxon>Chlorophyta</taxon>
        <taxon>Chloropicophyceae</taxon>
        <taxon>Chloropicales</taxon>
        <taxon>Chloropicaceae</taxon>
        <taxon>Chloropicon</taxon>
    </lineage>
</organism>
<feature type="transmembrane region" description="Helical" evidence="6">
    <location>
        <begin position="529"/>
        <end position="546"/>
    </location>
</feature>
<feature type="transmembrane region" description="Helical" evidence="6">
    <location>
        <begin position="417"/>
        <end position="441"/>
    </location>
</feature>
<feature type="transmembrane region" description="Helical" evidence="6">
    <location>
        <begin position="461"/>
        <end position="484"/>
    </location>
</feature>
<dbReference type="GO" id="GO:0015297">
    <property type="term" value="F:antiporter activity"/>
    <property type="evidence" value="ECO:0007669"/>
    <property type="project" value="InterPro"/>
</dbReference>
<evidence type="ECO:0000256" key="1">
    <source>
        <dbReference type="ARBA" id="ARBA00004141"/>
    </source>
</evidence>
<evidence type="ECO:0000256" key="2">
    <source>
        <dbReference type="ARBA" id="ARBA00010199"/>
    </source>
</evidence>
<feature type="transmembrane region" description="Helical" evidence="6">
    <location>
        <begin position="290"/>
        <end position="312"/>
    </location>
</feature>
<dbReference type="PANTHER" id="PTHR42893:SF9">
    <property type="entry name" value="PROTEIN DETOXIFICATION 46, CHLOROPLASTIC"/>
    <property type="match status" value="1"/>
</dbReference>
<keyword evidence="3 6" id="KW-0812">Transmembrane</keyword>
<feature type="transmembrane region" description="Helical" evidence="6">
    <location>
        <begin position="491"/>
        <end position="509"/>
    </location>
</feature>
<dbReference type="GO" id="GO:0016020">
    <property type="term" value="C:membrane"/>
    <property type="evidence" value="ECO:0007669"/>
    <property type="project" value="UniProtKB-SubCell"/>
</dbReference>
<evidence type="ECO:0000256" key="3">
    <source>
        <dbReference type="ARBA" id="ARBA00022692"/>
    </source>
</evidence>
<dbReference type="GO" id="GO:0042910">
    <property type="term" value="F:xenobiotic transmembrane transporter activity"/>
    <property type="evidence" value="ECO:0007669"/>
    <property type="project" value="InterPro"/>
</dbReference>
<comment type="caution">
    <text evidence="6">Lacks conserved residue(s) required for the propagation of feature annotation.</text>
</comment>
<feature type="region of interest" description="Disordered" evidence="7">
    <location>
        <begin position="74"/>
        <end position="100"/>
    </location>
</feature>
<dbReference type="AlphaFoldDB" id="A0AAX4P9J0"/>
<feature type="transmembrane region" description="Helical" evidence="6">
    <location>
        <begin position="194"/>
        <end position="218"/>
    </location>
</feature>
<dbReference type="InterPro" id="IPR002528">
    <property type="entry name" value="MATE_fam"/>
</dbReference>
<evidence type="ECO:0000313" key="8">
    <source>
        <dbReference type="EMBL" id="WZN62578.1"/>
    </source>
</evidence>
<feature type="compositionally biased region" description="Low complexity" evidence="7">
    <location>
        <begin position="18"/>
        <end position="27"/>
    </location>
</feature>
<dbReference type="Proteomes" id="UP001472866">
    <property type="component" value="Chromosome 06"/>
</dbReference>
<dbReference type="InterPro" id="IPR044644">
    <property type="entry name" value="DinF-like"/>
</dbReference>
<evidence type="ECO:0000256" key="6">
    <source>
        <dbReference type="RuleBase" id="RU004914"/>
    </source>
</evidence>
<dbReference type="Pfam" id="PF01554">
    <property type="entry name" value="MatE"/>
    <property type="match status" value="2"/>
</dbReference>
<dbReference type="EMBL" id="CP151506">
    <property type="protein sequence ID" value="WZN62578.1"/>
    <property type="molecule type" value="Genomic_DNA"/>
</dbReference>
<evidence type="ECO:0000256" key="5">
    <source>
        <dbReference type="ARBA" id="ARBA00023136"/>
    </source>
</evidence>
<comment type="similarity">
    <text evidence="2 6">Belongs to the multi antimicrobial extrusion (MATE) (TC 2.A.66.1) family.</text>
</comment>
<dbReference type="PANTHER" id="PTHR42893">
    <property type="entry name" value="PROTEIN DETOXIFICATION 44, CHLOROPLASTIC-RELATED"/>
    <property type="match status" value="1"/>
</dbReference>
<proteinExistence type="inferred from homology"/>
<evidence type="ECO:0000256" key="4">
    <source>
        <dbReference type="ARBA" id="ARBA00022989"/>
    </source>
</evidence>
<feature type="region of interest" description="Disordered" evidence="7">
    <location>
        <begin position="1"/>
        <end position="53"/>
    </location>
</feature>
<keyword evidence="5 6" id="KW-0472">Membrane</keyword>
<protein>
    <recommendedName>
        <fullName evidence="6">Protein DETOXIFICATION</fullName>
    </recommendedName>
    <alternativeName>
        <fullName evidence="6">Multidrug and toxic compound extrusion protein</fullName>
    </alternativeName>
</protein>
<keyword evidence="4 6" id="KW-1133">Transmembrane helix</keyword>
<gene>
    <name evidence="8" type="ORF">HKI87_06g41150</name>
</gene>
<sequence>MATTGRARPSSRRRTRRTGTTWTSTPSCLGIRGRGQTRDSPSTPRRSSGSIRGVGRICAPLTATAAFEAAARRRRDAGRASSLGERDGGEGATTSGAPGASSWVSDVGAILRFALPALGSSLASPVLSAVDTAVVGRCATTLELAALGPASTVFDSLGLVFAFLQVASINKLAGLAGGEGETAAERRREAVSEFAALSVVLGVVLMLGLLLFAGPLMAATTNAASSEAIAPAALYTRVRALSVPAFIAQITAQGILMGLSRDSVSPLLAVLLGGALNTAGDLVLVGWLRWGIAGAAAATVAAQCATSAFLALRVAAELGRGGEGGRKRSIKLPVLVDLAPLVVESLPFLAMKLLTCVKVFLMNYLSTMFGSASLAAHLVALTIWRCLILVGEPLSFAAQSFAPQHFARQGGEGRGLYYVKLVLGIGAGVSVAMLAATLTAYAPLTRLFTYDPATLSAARSVSAQVALSVCVFPVLLSLEGSLLAIGRVRDLVLAMASNVAFMLLGWWVLHVKGGESLKGVWTVFSGMHSFYAAVMLAMVAGTLMAARGSRLEKP</sequence>
<feature type="compositionally biased region" description="Low complexity" evidence="7">
    <location>
        <begin position="38"/>
        <end position="53"/>
    </location>
</feature>
<evidence type="ECO:0000256" key="7">
    <source>
        <dbReference type="SAM" id="MobiDB-lite"/>
    </source>
</evidence>
<feature type="transmembrane region" description="Helical" evidence="6">
    <location>
        <begin position="266"/>
        <end position="284"/>
    </location>
</feature>
<keyword evidence="9" id="KW-1185">Reference proteome</keyword>
<evidence type="ECO:0000313" key="9">
    <source>
        <dbReference type="Proteomes" id="UP001472866"/>
    </source>
</evidence>